<dbReference type="EMBL" id="FOKW01000001">
    <property type="protein sequence ID" value="SFB73623.1"/>
    <property type="molecule type" value="Genomic_DNA"/>
</dbReference>
<evidence type="ECO:0000313" key="4">
    <source>
        <dbReference type="Proteomes" id="UP000199161"/>
    </source>
</evidence>
<feature type="region of interest" description="Disordered" evidence="1">
    <location>
        <begin position="1"/>
        <end position="80"/>
    </location>
</feature>
<feature type="compositionally biased region" description="Basic and acidic residues" evidence="1">
    <location>
        <begin position="1"/>
        <end position="15"/>
    </location>
</feature>
<feature type="transmembrane region" description="Helical" evidence="2">
    <location>
        <begin position="143"/>
        <end position="170"/>
    </location>
</feature>
<evidence type="ECO:0000256" key="1">
    <source>
        <dbReference type="SAM" id="MobiDB-lite"/>
    </source>
</evidence>
<keyword evidence="4" id="KW-1185">Reference proteome</keyword>
<organism evidence="3 4">
    <name type="scientific">Natronobacterium haloterrestre</name>
    <name type="common">Halobiforma haloterrestris</name>
    <dbReference type="NCBI Taxonomy" id="148448"/>
    <lineage>
        <taxon>Archaea</taxon>
        <taxon>Methanobacteriati</taxon>
        <taxon>Methanobacteriota</taxon>
        <taxon>Stenosarchaea group</taxon>
        <taxon>Halobacteria</taxon>
        <taxon>Halobacteriales</taxon>
        <taxon>Natrialbaceae</taxon>
        <taxon>Natronobacterium</taxon>
    </lineage>
</organism>
<keyword evidence="2" id="KW-1133">Transmembrane helix</keyword>
<dbReference type="RefSeq" id="WP_089785168.1">
    <property type="nucleotide sequence ID" value="NZ_FOKW01000001.1"/>
</dbReference>
<reference evidence="4" key="1">
    <citation type="submission" date="2016-10" db="EMBL/GenBank/DDBJ databases">
        <authorList>
            <person name="Varghese N."/>
            <person name="Submissions S."/>
        </authorList>
    </citation>
    <scope>NUCLEOTIDE SEQUENCE [LARGE SCALE GENOMIC DNA]</scope>
    <source>
        <strain evidence="4">DSM 13078</strain>
    </source>
</reference>
<accession>A0A1I1DM83</accession>
<feature type="transmembrane region" description="Helical" evidence="2">
    <location>
        <begin position="86"/>
        <end position="110"/>
    </location>
</feature>
<proteinExistence type="predicted"/>
<feature type="region of interest" description="Disordered" evidence="1">
    <location>
        <begin position="180"/>
        <end position="214"/>
    </location>
</feature>
<keyword evidence="2" id="KW-0812">Transmembrane</keyword>
<feature type="compositionally biased region" description="Basic and acidic residues" evidence="1">
    <location>
        <begin position="194"/>
        <end position="214"/>
    </location>
</feature>
<feature type="compositionally biased region" description="Basic and acidic residues" evidence="1">
    <location>
        <begin position="27"/>
        <end position="55"/>
    </location>
</feature>
<evidence type="ECO:0000256" key="2">
    <source>
        <dbReference type="SAM" id="Phobius"/>
    </source>
</evidence>
<dbReference type="Proteomes" id="UP000199161">
    <property type="component" value="Unassembled WGS sequence"/>
</dbReference>
<feature type="compositionally biased region" description="Basic and acidic residues" evidence="1">
    <location>
        <begin position="62"/>
        <end position="76"/>
    </location>
</feature>
<evidence type="ECO:0000313" key="3">
    <source>
        <dbReference type="EMBL" id="SFB73623.1"/>
    </source>
</evidence>
<sequence>MSDDRPPDDRDRTADAADDAPGDASSADDRTDGQRPDGGRGEERSPEQGESRPETDESTPESDERPEPEREPDHADAASGGRSDRIAFWISALIGLALAAGSIAFVSGWAPFFEEILRIRPSVEGGGIGADWVAGNTEAVLEWLIVLVHLADVVMGIFILLMVFIHWAAFRRLGARMQPPGGTRTQEAAAATDGGDRTRSDDRGDGRERGGDRP</sequence>
<dbReference type="AlphaFoldDB" id="A0A1I1DM83"/>
<name>A0A1I1DM83_NATHA</name>
<gene>
    <name evidence="3" type="ORF">SAMN05444422_101593</name>
</gene>
<protein>
    <submittedName>
        <fullName evidence="3">Uncharacterized protein</fullName>
    </submittedName>
</protein>
<keyword evidence="2" id="KW-0472">Membrane</keyword>
<dbReference type="OrthoDB" id="206264at2157"/>